<sequence>MDEATLVVQAIKILQEKKKRIYCRRRVLEQAWMGLRRPKRTSAKGVAVAVMACTPPEPKHKKIQAEKCSRAHVSPEPDLVHEAVEELAIPLPERATWVPWDGLGLAHRSGAAMQEQVSSCGRGVRGVSAVTHVHRMGAATVDAQALEVLGITRETNEQAKLPVERNLERICVQHDTSEERTLGGRQKMAAPMKIGHPIIVLKGI</sequence>
<keyword evidence="2" id="KW-1185">Reference proteome</keyword>
<gene>
    <name evidence="1" type="ORF">NDU88_006790</name>
</gene>
<reference evidence="1" key="1">
    <citation type="journal article" date="2022" name="bioRxiv">
        <title>Sequencing and chromosome-scale assembly of the giantPleurodeles waltlgenome.</title>
        <authorList>
            <person name="Brown T."/>
            <person name="Elewa A."/>
            <person name="Iarovenko S."/>
            <person name="Subramanian E."/>
            <person name="Araus A.J."/>
            <person name="Petzold A."/>
            <person name="Susuki M."/>
            <person name="Suzuki K.-i.T."/>
            <person name="Hayashi T."/>
            <person name="Toyoda A."/>
            <person name="Oliveira C."/>
            <person name="Osipova E."/>
            <person name="Leigh N.D."/>
            <person name="Simon A."/>
            <person name="Yun M.H."/>
        </authorList>
    </citation>
    <scope>NUCLEOTIDE SEQUENCE</scope>
    <source>
        <strain evidence="1">20211129_DDA</strain>
        <tissue evidence="1">Liver</tissue>
    </source>
</reference>
<dbReference type="Proteomes" id="UP001066276">
    <property type="component" value="Chromosome 1_1"/>
</dbReference>
<proteinExistence type="predicted"/>
<evidence type="ECO:0000313" key="2">
    <source>
        <dbReference type="Proteomes" id="UP001066276"/>
    </source>
</evidence>
<evidence type="ECO:0000313" key="1">
    <source>
        <dbReference type="EMBL" id="KAJ1219221.1"/>
    </source>
</evidence>
<name>A0AAV7X231_PLEWA</name>
<organism evidence="1 2">
    <name type="scientific">Pleurodeles waltl</name>
    <name type="common">Iberian ribbed newt</name>
    <dbReference type="NCBI Taxonomy" id="8319"/>
    <lineage>
        <taxon>Eukaryota</taxon>
        <taxon>Metazoa</taxon>
        <taxon>Chordata</taxon>
        <taxon>Craniata</taxon>
        <taxon>Vertebrata</taxon>
        <taxon>Euteleostomi</taxon>
        <taxon>Amphibia</taxon>
        <taxon>Batrachia</taxon>
        <taxon>Caudata</taxon>
        <taxon>Salamandroidea</taxon>
        <taxon>Salamandridae</taxon>
        <taxon>Pleurodelinae</taxon>
        <taxon>Pleurodeles</taxon>
    </lineage>
</organism>
<protein>
    <submittedName>
        <fullName evidence="1">Uncharacterized protein</fullName>
    </submittedName>
</protein>
<comment type="caution">
    <text evidence="1">The sequence shown here is derived from an EMBL/GenBank/DDBJ whole genome shotgun (WGS) entry which is preliminary data.</text>
</comment>
<dbReference type="AlphaFoldDB" id="A0AAV7X231"/>
<dbReference type="EMBL" id="JANPWB010000001">
    <property type="protein sequence ID" value="KAJ1219221.1"/>
    <property type="molecule type" value="Genomic_DNA"/>
</dbReference>
<accession>A0AAV7X231</accession>